<dbReference type="Proteomes" id="UP000285961">
    <property type="component" value="Unassembled WGS sequence"/>
</dbReference>
<name>A0A419EU09_9BACT</name>
<dbReference type="EMBL" id="QZKI01000102">
    <property type="protein sequence ID" value="RJP67556.1"/>
    <property type="molecule type" value="Genomic_DNA"/>
</dbReference>
<evidence type="ECO:0000313" key="1">
    <source>
        <dbReference type="EMBL" id="RJP67556.1"/>
    </source>
</evidence>
<gene>
    <name evidence="1" type="ORF">C4532_14335</name>
</gene>
<proteinExistence type="predicted"/>
<evidence type="ECO:0000313" key="2">
    <source>
        <dbReference type="Proteomes" id="UP000285961"/>
    </source>
</evidence>
<reference evidence="1 2" key="1">
    <citation type="journal article" date="2017" name="ISME J.">
        <title>Energy and carbon metabolisms in a deep terrestrial subsurface fluid microbial community.</title>
        <authorList>
            <person name="Momper L."/>
            <person name="Jungbluth S.P."/>
            <person name="Lee M.D."/>
            <person name="Amend J.P."/>
        </authorList>
    </citation>
    <scope>NUCLEOTIDE SEQUENCE [LARGE SCALE GENOMIC DNA]</scope>
    <source>
        <strain evidence="1">SURF_17</strain>
    </source>
</reference>
<organism evidence="1 2">
    <name type="scientific">Candidatus Abyssobacteria bacterium SURF_17</name>
    <dbReference type="NCBI Taxonomy" id="2093361"/>
    <lineage>
        <taxon>Bacteria</taxon>
        <taxon>Pseudomonadati</taxon>
        <taxon>Candidatus Hydrogenedentota</taxon>
        <taxon>Candidatus Abyssobacteria</taxon>
    </lineage>
</organism>
<accession>A0A419EU09</accession>
<sequence length="179" mass="20788">MLCSRTARNGNLLLMFLMFLLLLPACGSGRKKYLAEVMPLVEQNDAIDARVAQLLRINAFQDPDYLTKLESYIASKQAILNHFETMQPPFLMATTHAKLVQAMKNGVRYLQSEREKFMIAREKMSKLPPTQDSDEFDVIREYQSQTAAYQADMMEQLMKQQYEKLYGEVREELERASKF</sequence>
<comment type="caution">
    <text evidence="1">The sequence shown here is derived from an EMBL/GenBank/DDBJ whole genome shotgun (WGS) entry which is preliminary data.</text>
</comment>
<protein>
    <submittedName>
        <fullName evidence="1">Uncharacterized protein</fullName>
    </submittedName>
</protein>
<dbReference type="AlphaFoldDB" id="A0A419EU09"/>